<dbReference type="EMBL" id="JAUSUL010000001">
    <property type="protein sequence ID" value="MDQ0314418.1"/>
    <property type="molecule type" value="Genomic_DNA"/>
</dbReference>
<evidence type="ECO:0000313" key="2">
    <source>
        <dbReference type="EMBL" id="MDQ0314418.1"/>
    </source>
</evidence>
<evidence type="ECO:0000313" key="3">
    <source>
        <dbReference type="Proteomes" id="UP001229244"/>
    </source>
</evidence>
<gene>
    <name evidence="2" type="ORF">J2S73_000855</name>
</gene>
<dbReference type="AlphaFoldDB" id="A0AAE3VM15"/>
<dbReference type="InterPro" id="IPR036663">
    <property type="entry name" value="Fumarylacetoacetase_C_sf"/>
</dbReference>
<dbReference type="SUPFAM" id="SSF56529">
    <property type="entry name" value="FAH"/>
    <property type="match status" value="1"/>
</dbReference>
<evidence type="ECO:0000259" key="1">
    <source>
        <dbReference type="Pfam" id="PF01557"/>
    </source>
</evidence>
<dbReference type="PANTHER" id="PTHR43211">
    <property type="entry name" value="FUMARYLACETOACETATE HYDROLASE"/>
    <property type="match status" value="1"/>
</dbReference>
<reference evidence="2" key="1">
    <citation type="submission" date="2023-07" db="EMBL/GenBank/DDBJ databases">
        <title>Genomic Encyclopedia of Type Strains, Phase IV (KMG-IV): sequencing the most valuable type-strain genomes for metagenomic binning, comparative biology and taxonomic classification.</title>
        <authorList>
            <person name="Goeker M."/>
        </authorList>
    </citation>
    <scope>NUCLEOTIDE SEQUENCE</scope>
    <source>
        <strain evidence="2">DSM 21202</strain>
    </source>
</reference>
<name>A0AAE3VM15_9HYPH</name>
<dbReference type="PANTHER" id="PTHR43211:SF1">
    <property type="entry name" value="BLL6422 PROTEIN"/>
    <property type="match status" value="1"/>
</dbReference>
<dbReference type="RefSeq" id="WP_306884193.1">
    <property type="nucleotide sequence ID" value="NZ_JAUSUL010000001.1"/>
</dbReference>
<protein>
    <submittedName>
        <fullName evidence="2">2-keto-4-pentenoate hydratase/2-oxohepta-3-ene-1,7-dioic acid hydratase in catechol pathway</fullName>
    </submittedName>
</protein>
<dbReference type="GO" id="GO:0003824">
    <property type="term" value="F:catalytic activity"/>
    <property type="evidence" value="ECO:0007669"/>
    <property type="project" value="InterPro"/>
</dbReference>
<dbReference type="InterPro" id="IPR011234">
    <property type="entry name" value="Fumarylacetoacetase-like_C"/>
</dbReference>
<proteinExistence type="predicted"/>
<keyword evidence="3" id="KW-1185">Reference proteome</keyword>
<sequence>MKLATFEIVGTRKIGAVTGDGDKLVDFTAASGGDPRFASMLALIEAGDGALETARLFLAEAERSGDHLIPLADVTLLAPIPVPPQFRDFSVFPAHIVQAPVGMKKLVAALEGKPIPDVEPGDVPAVYRNQPIYYITNRFSVVGPETTVRWPRYSSYMDHEIELAMVLSKGGKDIPVERAGEHIFGYTIFNDFSARDAQIVEMGGMLGPAKGKSFDAGNALGPFLVTKDEIPDVKTLKASVRINGESVMSDDCSAMLHSFEEMIAFVSRDETLHAGEVFGSGTVNNGCGLEHFTFLSDGDVVELEFDRIGVLRNTVVRQDG</sequence>
<dbReference type="Proteomes" id="UP001229244">
    <property type="component" value="Unassembled WGS sequence"/>
</dbReference>
<dbReference type="Pfam" id="PF01557">
    <property type="entry name" value="FAA_hydrolase"/>
    <property type="match status" value="1"/>
</dbReference>
<dbReference type="Gene3D" id="3.90.850.10">
    <property type="entry name" value="Fumarylacetoacetase-like, C-terminal domain"/>
    <property type="match status" value="1"/>
</dbReference>
<organism evidence="2 3">
    <name type="scientific">Amorphus orientalis</name>
    <dbReference type="NCBI Taxonomy" id="649198"/>
    <lineage>
        <taxon>Bacteria</taxon>
        <taxon>Pseudomonadati</taxon>
        <taxon>Pseudomonadota</taxon>
        <taxon>Alphaproteobacteria</taxon>
        <taxon>Hyphomicrobiales</taxon>
        <taxon>Amorphaceae</taxon>
        <taxon>Amorphus</taxon>
    </lineage>
</organism>
<accession>A0AAE3VM15</accession>
<feature type="domain" description="Fumarylacetoacetase-like C-terminal" evidence="1">
    <location>
        <begin position="128"/>
        <end position="316"/>
    </location>
</feature>
<comment type="caution">
    <text evidence="2">The sequence shown here is derived from an EMBL/GenBank/DDBJ whole genome shotgun (WGS) entry which is preliminary data.</text>
</comment>